<protein>
    <submittedName>
        <fullName evidence="1">Uncharacterized protein</fullName>
    </submittedName>
</protein>
<proteinExistence type="predicted"/>
<organism evidence="1 2">
    <name type="scientific">Larimichthys crocea</name>
    <name type="common">Large yellow croaker</name>
    <name type="synonym">Pseudosciaena crocea</name>
    <dbReference type="NCBI Taxonomy" id="215358"/>
    <lineage>
        <taxon>Eukaryota</taxon>
        <taxon>Metazoa</taxon>
        <taxon>Chordata</taxon>
        <taxon>Craniata</taxon>
        <taxon>Vertebrata</taxon>
        <taxon>Euteleostomi</taxon>
        <taxon>Actinopterygii</taxon>
        <taxon>Neopterygii</taxon>
        <taxon>Teleostei</taxon>
        <taxon>Neoteleostei</taxon>
        <taxon>Acanthomorphata</taxon>
        <taxon>Eupercaria</taxon>
        <taxon>Sciaenidae</taxon>
        <taxon>Larimichthys</taxon>
    </lineage>
</organism>
<comment type="caution">
    <text evidence="1">The sequence shown here is derived from an EMBL/GenBank/DDBJ whole genome shotgun (WGS) entry which is preliminary data.</text>
</comment>
<keyword evidence="2" id="KW-1185">Reference proteome</keyword>
<name>A0ACD3QAB4_LARCR</name>
<dbReference type="Proteomes" id="UP000793456">
    <property type="component" value="Chromosome XXI"/>
</dbReference>
<dbReference type="EMBL" id="CM011694">
    <property type="protein sequence ID" value="TMS04207.1"/>
    <property type="molecule type" value="Genomic_DNA"/>
</dbReference>
<reference evidence="1" key="1">
    <citation type="submission" date="2018-11" db="EMBL/GenBank/DDBJ databases">
        <title>The sequence and de novo assembly of Larimichthys crocea genome using PacBio and Hi-C technologies.</title>
        <authorList>
            <person name="Xu P."/>
            <person name="Chen B."/>
            <person name="Zhou Z."/>
            <person name="Ke Q."/>
            <person name="Wu Y."/>
            <person name="Bai H."/>
            <person name="Pu F."/>
        </authorList>
    </citation>
    <scope>NUCLEOTIDE SEQUENCE</scope>
    <source>
        <tissue evidence="1">Muscle</tissue>
    </source>
</reference>
<sequence>MVSTGTKQLFWKYLLIGGLILMSSFVDLTLRTNAHREFMKKVTYYSTDEEALRTVLTEENAFDWRTYFIVGGFDFSHSFHAQRSVFLQRSQQQSLHSGASSVFARHQPATHTSNRQ</sequence>
<evidence type="ECO:0000313" key="2">
    <source>
        <dbReference type="Proteomes" id="UP000793456"/>
    </source>
</evidence>
<gene>
    <name evidence="1" type="ORF">E3U43_009364</name>
</gene>
<evidence type="ECO:0000313" key="1">
    <source>
        <dbReference type="EMBL" id="TMS04207.1"/>
    </source>
</evidence>
<accession>A0ACD3QAB4</accession>